<organism evidence="7 8">
    <name type="scientific">Candidatus Vogelbacteria bacterium RIFOXYD1_FULL_44_32</name>
    <dbReference type="NCBI Taxonomy" id="1802438"/>
    <lineage>
        <taxon>Bacteria</taxon>
        <taxon>Candidatus Vogeliibacteriota</taxon>
    </lineage>
</organism>
<keyword evidence="4" id="KW-0677">Repeat</keyword>
<evidence type="ECO:0000256" key="3">
    <source>
        <dbReference type="ARBA" id="ARBA00022729"/>
    </source>
</evidence>
<dbReference type="Pfam" id="PF05593">
    <property type="entry name" value="RHS_repeat"/>
    <property type="match status" value="1"/>
</dbReference>
<dbReference type="CDD" id="cd00118">
    <property type="entry name" value="LysM"/>
    <property type="match status" value="1"/>
</dbReference>
<dbReference type="PANTHER" id="PTHR32305:SF15">
    <property type="entry name" value="PROTEIN RHSA-RELATED"/>
    <property type="match status" value="1"/>
</dbReference>
<evidence type="ECO:0000313" key="8">
    <source>
        <dbReference type="Proteomes" id="UP000177043"/>
    </source>
</evidence>
<comment type="caution">
    <text evidence="7">The sequence shown here is derived from an EMBL/GenBank/DDBJ whole genome shotgun (WGS) entry which is preliminary data.</text>
</comment>
<dbReference type="STRING" id="1802438.A2571_01535"/>
<name>A0A1G2QDD6_9BACT</name>
<dbReference type="Pfam" id="PF01476">
    <property type="entry name" value="LysM"/>
    <property type="match status" value="1"/>
</dbReference>
<dbReference type="Pfam" id="PF03534">
    <property type="entry name" value="SpvB"/>
    <property type="match status" value="2"/>
</dbReference>
<dbReference type="Gene3D" id="3.10.350.10">
    <property type="entry name" value="LysM domain"/>
    <property type="match status" value="1"/>
</dbReference>
<keyword evidence="3" id="KW-0732">Signal</keyword>
<dbReference type="InterPro" id="IPR022045">
    <property type="entry name" value="TcdB_toxin_mid/N"/>
</dbReference>
<feature type="domain" description="LysM" evidence="6">
    <location>
        <begin position="1768"/>
        <end position="1818"/>
    </location>
</feature>
<dbReference type="Proteomes" id="UP000177043">
    <property type="component" value="Unassembled WGS sequence"/>
</dbReference>
<dbReference type="EMBL" id="MHTJ01000003">
    <property type="protein sequence ID" value="OHA58443.1"/>
    <property type="molecule type" value="Genomic_DNA"/>
</dbReference>
<dbReference type="InterPro" id="IPR006530">
    <property type="entry name" value="YD"/>
</dbReference>
<sequence length="1968" mass="217091">MVSNHSKRYKGRYSFLTYIKPAFLVLAFLFFFQLITPVALAQDGTVEESLPLPPAEEPAPVLPPAGGSISDPEAPAELAAVAEEDNLVALSLTVTSRSPVDLGKPPVGTGFKISADTSDGSLAYEFPLTLPPGRQGLAPELSLLYSSRPTSATSLFGYGWTLSIPFIERKNLHGSDRLYEETDFTSSLSGDLVALGGETYRAKVDEGEFLVYVFRDNAWTVTDKSGMVYRFGQTAAARQDDADHPTHVYKWMLEEVRDLNGNYVTYRYAKDSNQIYPESITYTHHADTAGLYSIRFIKTPRDYPVTSWAAGFKVVTNHIISEIVVEVGGGWTRKYSFAYTQRDNQSRSLLTSIIEWGNDGSKIISLPPTTFTYQVSAKAWVENSRWTLPVSLVGDNYEDTGARIADINGDALPDIITNNNGSFLNTGYGDWDRAGPEWTLPVALTKPDVVHPGSMLIDVNGDGLIDIAQSRDGDEDPDIVYFNTGHGWVTSSTTVPVYFATRNGSDNGVRVADINGDGLPDLLRFHAGDGALGNRVYINNGSGWSEDRSWVLPEPTLAGDGQTDLGTRFGDVNGDGLVDILRKDESVSKVYFNTGHGWELASAWVITAEEFMNDGGDRGTRVYDVNSDGFDDLVNSQAPGDVGVYLNTGSPSNDWTLDMSWRIPFRLVDYLRDGGRYVDPGTRLVDLNADGLLDILQSRSSGPNQVYFQAGPQPDLLQSVTFSRGGGANITYLSSTFYHPNGLGRLNQKLPFPMITVSTITEHDGLGGSATTEYSYKNGEYYHENILDRKFAGFGQVEKTDAMGNITKTYFHQGNDSDSGRGEFEDHFSKIGRIYRVEKYDSAGNLLTQEISRWGRVALAVSAGLDRSFVPLLNNIKMTYDGDNSHRDVAEAYTYDNFGNLVRAENYGEVVASDDGSFSDLGSDKTTKILSYVTNSTTGILGLVRMEELRNNNGANVAVKKYYYDNLPIGAVQRGNLTKTESWVGGTKWVTTANSYDNQGLLKTSTDGRGYSTTYLYDEFGLYPSTISNSLGQVTSYQYDYASGQVTKETDPNGFAKIKIYDGLGRVVTEKEQTGGVAEVVTKETFYRDDIVPKLIQTKKFLLLNLSNEVYSYFDGLGRLVEERTQMENAGDYAVTSLKYNPKGELLAKTLPYLETGSSYTAPTFPVGLTTNFTYDSLGRAKTVSDSLGTTNYSYTDWVTTITDPLGKVKKYTTDAYGRLILVDEGYGKGFYHTRYYYSPTGNLIRIMDALNNIRDFTYDNLGRRLSAQDLHQSSDTSFGLWSYTYDDNNNLFSRKDPLGQTVNYTYDGLNRPLIEDYLGRANPEVKYTYDNCINGVGRLCKVAIVGLSKNYQYTPRGEVRVDNRVYNQASYTTVNAYDLAGNIVSIRLPDNSQIIYEYNLVGKVENISRRDIFNSSAIIPVVSNFDYSPHGLPVYQQNADGIKNIFTYDPTKSYRLQTKTTKKDNINYQLVSYEYDSVGNITKLIDTSPNLLAKTVSYTYDDLYRLTKAVATNASSTLYSQDFLYGPTGNILKGSMGIYAYSGIDFTSPQAVTSIASSTYSYDKNGNMLTAPSATYAWDYNNRLVKSVAGTTTTTYEYDNEGQRISQKTGASATLYISPNYDLTGSVIDKHVYAGDQLVATLRTQNGTTSPYYTHSDHLSGTSLVTDQNSNVMQSIDYLPYGAKRISSGTDVSQREFIGQIYDELTSLSYLNARYYDGSRGQFLSQDPMFWQLPSTLLVDPQQLNSYSYARNNPLIYKDPLGLYNIKTGAVEKGDNLSKIRNLINGANGTSYSVSQLAKLNNISNPDRIYVGQTIKPNNLVPDITRSLNSVNQSHGVQAQGPVVAGSGSTNSTPAAKGIGSVEFGWNFREGGKWDLKSQGSNVEGGVFCQKSACGGQRATSYIYNSQEVSGDAPGNIHYGYVGKRAEYSESTLLFFGGAVQTITHPGQFGDPSSDKTYIMQGYGLNY</sequence>
<dbReference type="NCBIfam" id="TIGR01643">
    <property type="entry name" value="YD_repeat_2x"/>
    <property type="match status" value="1"/>
</dbReference>
<dbReference type="NCBIfam" id="TIGR03696">
    <property type="entry name" value="Rhs_assc_core"/>
    <property type="match status" value="1"/>
</dbReference>
<dbReference type="Pfam" id="PF12256">
    <property type="entry name" value="TcdB_toxin_midN"/>
    <property type="match status" value="1"/>
</dbReference>
<dbReference type="Pfam" id="PF13517">
    <property type="entry name" value="FG-GAP_3"/>
    <property type="match status" value="1"/>
</dbReference>
<dbReference type="SUPFAM" id="SSF69318">
    <property type="entry name" value="Integrin alpha N-terminal domain"/>
    <property type="match status" value="1"/>
</dbReference>
<dbReference type="GO" id="GO:0005576">
    <property type="term" value="C:extracellular region"/>
    <property type="evidence" value="ECO:0007669"/>
    <property type="project" value="UniProtKB-SubCell"/>
</dbReference>
<evidence type="ECO:0000256" key="4">
    <source>
        <dbReference type="ARBA" id="ARBA00022737"/>
    </source>
</evidence>
<accession>A0A1G2QDD6</accession>
<dbReference type="Pfam" id="PF25023">
    <property type="entry name" value="TEN_YD-shell"/>
    <property type="match status" value="1"/>
</dbReference>
<dbReference type="PANTHER" id="PTHR32305">
    <property type="match status" value="1"/>
</dbReference>
<keyword evidence="5" id="KW-0843">Virulence</keyword>
<evidence type="ECO:0000256" key="2">
    <source>
        <dbReference type="ARBA" id="ARBA00022525"/>
    </source>
</evidence>
<evidence type="ECO:0000259" key="6">
    <source>
        <dbReference type="PROSITE" id="PS51782"/>
    </source>
</evidence>
<evidence type="ECO:0000313" key="7">
    <source>
        <dbReference type="EMBL" id="OHA58443.1"/>
    </source>
</evidence>
<dbReference type="Gene3D" id="2.130.10.130">
    <property type="entry name" value="Integrin alpha, N-terminal"/>
    <property type="match status" value="1"/>
</dbReference>
<evidence type="ECO:0000256" key="5">
    <source>
        <dbReference type="ARBA" id="ARBA00023026"/>
    </source>
</evidence>
<gene>
    <name evidence="7" type="ORF">A2571_01535</name>
</gene>
<dbReference type="InterPro" id="IPR003284">
    <property type="entry name" value="Sal_SpvB"/>
</dbReference>
<dbReference type="InterPro" id="IPR018392">
    <property type="entry name" value="LysM"/>
</dbReference>
<protein>
    <recommendedName>
        <fullName evidence="6">LysM domain-containing protein</fullName>
    </recommendedName>
</protein>
<dbReference type="Gene3D" id="2.180.10.10">
    <property type="entry name" value="RHS repeat-associated core"/>
    <property type="match status" value="3"/>
</dbReference>
<proteinExistence type="predicted"/>
<dbReference type="InterPro" id="IPR050708">
    <property type="entry name" value="T6SS_VgrG/RHS"/>
</dbReference>
<comment type="subcellular location">
    <subcellularLocation>
        <location evidence="1">Secreted</location>
    </subcellularLocation>
</comment>
<dbReference type="Pfam" id="PF15607">
    <property type="entry name" value="Ntox44"/>
    <property type="match status" value="1"/>
</dbReference>
<dbReference type="InterPro" id="IPR022385">
    <property type="entry name" value="Rhs_assc_core"/>
</dbReference>
<dbReference type="GO" id="GO:0005737">
    <property type="term" value="C:cytoplasm"/>
    <property type="evidence" value="ECO:0007669"/>
    <property type="project" value="InterPro"/>
</dbReference>
<dbReference type="InterPro" id="IPR031325">
    <property type="entry name" value="RHS_repeat"/>
</dbReference>
<dbReference type="InterPro" id="IPR036779">
    <property type="entry name" value="LysM_dom_sf"/>
</dbReference>
<dbReference type="InterPro" id="IPR028946">
    <property type="entry name" value="Ntox44"/>
</dbReference>
<reference evidence="7 8" key="1">
    <citation type="journal article" date="2016" name="Nat. Commun.">
        <title>Thousands of microbial genomes shed light on interconnected biogeochemical processes in an aquifer system.</title>
        <authorList>
            <person name="Anantharaman K."/>
            <person name="Brown C.T."/>
            <person name="Hug L.A."/>
            <person name="Sharon I."/>
            <person name="Castelle C.J."/>
            <person name="Probst A.J."/>
            <person name="Thomas B.C."/>
            <person name="Singh A."/>
            <person name="Wilkins M.J."/>
            <person name="Karaoz U."/>
            <person name="Brodie E.L."/>
            <person name="Williams K.H."/>
            <person name="Hubbard S.S."/>
            <person name="Banfield J.F."/>
        </authorList>
    </citation>
    <scope>NUCLEOTIDE SEQUENCE [LARGE SCALE GENOMIC DNA]</scope>
</reference>
<dbReference type="PROSITE" id="PS51782">
    <property type="entry name" value="LYSM"/>
    <property type="match status" value="1"/>
</dbReference>
<dbReference type="InterPro" id="IPR013517">
    <property type="entry name" value="FG-GAP"/>
</dbReference>
<evidence type="ECO:0000256" key="1">
    <source>
        <dbReference type="ARBA" id="ARBA00004613"/>
    </source>
</evidence>
<dbReference type="InterPro" id="IPR028994">
    <property type="entry name" value="Integrin_alpha_N"/>
</dbReference>
<keyword evidence="2" id="KW-0964">Secreted</keyword>
<dbReference type="InterPro" id="IPR056823">
    <property type="entry name" value="TEN-like_YD-shell"/>
</dbReference>